<sequence length="657" mass="75466">MKLTKILTKKLTSFWLLSLMAVACVFLLCAGISFIQLTYKFQQQQVKDFNTLMTQQVQHFSHLENAAINQVQRDDEQGRSQAQLAHWLPQLLANYHTVEFRLFEGDKLRYSYNNGANLQQGVRYKQALDGHWRMELVLVAPFYLHALSWQEYWVLLIGFAAIFALVFYGQRWFAQELDGVEELAMRSHLILDGKLEQALASAGSGKPRLINRALTRLLEQLQDAQRERGRFDKFIRSNVFLDPQTRIGNQLFFVNRLDGLSQDQQMISHGAMYLIDFADLDIAQQEKGDQFIADFLTQLVNSVNQALTEHVDSIFSRRSFQQFAIVVPQLSLTEADSLANKLLKICISQAGKDFPNQDNFVHLGAAFYRAGDNQQQLLEEADMALKAAQLQRSNNWFMYDKGAVDEEIAKGSVRWRSFLESSLLNKRVISFSQGVFDSDNTLHHHEVFSRIRDNQGKDVRATLFIPMANKCGLMPQIERQLLERVFFTLMPQSQANYSVNLSLDSLTSRAFMRWLKTLLLEHRPLATRLIFEISEDIIVKHQSKLTTHLDMLKKMGAKLCVDHVGQQVVGTHYIQECDFDFVKLHKSIIRKIHLRSENQLFIRSFIGGLYRAEVQVFAEGVTSFEEWQTLKILGVSAAQGEFLGEVQEANYTVNVSK</sequence>
<proteinExistence type="predicted"/>
<feature type="domain" description="EAL" evidence="2">
    <location>
        <begin position="412"/>
        <end position="657"/>
    </location>
</feature>
<evidence type="ECO:0000256" key="1">
    <source>
        <dbReference type="SAM" id="Phobius"/>
    </source>
</evidence>
<protein>
    <submittedName>
        <fullName evidence="4">Diguanylate cyclase/phosphodiesterase</fullName>
    </submittedName>
</protein>
<evidence type="ECO:0000259" key="3">
    <source>
        <dbReference type="PROSITE" id="PS50887"/>
    </source>
</evidence>
<organism evidence="4 5">
    <name type="scientific">Shewanella denitrificans (strain OS217 / ATCC BAA-1090 / DSM 15013)</name>
    <dbReference type="NCBI Taxonomy" id="318161"/>
    <lineage>
        <taxon>Bacteria</taxon>
        <taxon>Pseudomonadati</taxon>
        <taxon>Pseudomonadota</taxon>
        <taxon>Gammaproteobacteria</taxon>
        <taxon>Alteromonadales</taxon>
        <taxon>Shewanellaceae</taxon>
        <taxon>Shewanella</taxon>
    </lineage>
</organism>
<name>Q12IU8_SHEDO</name>
<evidence type="ECO:0000313" key="4">
    <source>
        <dbReference type="EMBL" id="ABE56628.1"/>
    </source>
</evidence>
<accession>Q12IU8</accession>
<feature type="transmembrane region" description="Helical" evidence="1">
    <location>
        <begin position="152"/>
        <end position="169"/>
    </location>
</feature>
<dbReference type="InterPro" id="IPR000160">
    <property type="entry name" value="GGDEF_dom"/>
</dbReference>
<dbReference type="AlphaFoldDB" id="Q12IU8"/>
<dbReference type="PROSITE" id="PS51257">
    <property type="entry name" value="PROKAR_LIPOPROTEIN"/>
    <property type="match status" value="1"/>
</dbReference>
<dbReference type="InterPro" id="IPR035919">
    <property type="entry name" value="EAL_sf"/>
</dbReference>
<feature type="transmembrane region" description="Helical" evidence="1">
    <location>
        <begin position="12"/>
        <end position="35"/>
    </location>
</feature>
<dbReference type="PANTHER" id="PTHR33121:SF32">
    <property type="entry name" value="RNASE E SPECIFICITY FACTOR CSRD"/>
    <property type="match status" value="1"/>
</dbReference>
<dbReference type="Proteomes" id="UP000001982">
    <property type="component" value="Chromosome"/>
</dbReference>
<dbReference type="STRING" id="318161.Sden_3352"/>
<dbReference type="InterPro" id="IPR050706">
    <property type="entry name" value="Cyclic-di-GMP_PDE-like"/>
</dbReference>
<reference evidence="4 5" key="1">
    <citation type="submission" date="2006-03" db="EMBL/GenBank/DDBJ databases">
        <title>Complete sequence of Shewanella denitrificans OS217.</title>
        <authorList>
            <consortium name="US DOE Joint Genome Institute"/>
            <person name="Copeland A."/>
            <person name="Lucas S."/>
            <person name="Lapidus A."/>
            <person name="Barry K."/>
            <person name="Detter J.C."/>
            <person name="Glavina del Rio T."/>
            <person name="Hammon N."/>
            <person name="Israni S."/>
            <person name="Dalin E."/>
            <person name="Tice H."/>
            <person name="Pitluck S."/>
            <person name="Brettin T."/>
            <person name="Bruce D."/>
            <person name="Han C."/>
            <person name="Tapia R."/>
            <person name="Gilna P."/>
            <person name="Kiss H."/>
            <person name="Schmutz J."/>
            <person name="Larimer F."/>
            <person name="Land M."/>
            <person name="Hauser L."/>
            <person name="Kyrpides N."/>
            <person name="Lykidis A."/>
            <person name="Richardson P."/>
        </authorList>
    </citation>
    <scope>NUCLEOTIDE SEQUENCE [LARGE SCALE GENOMIC DNA]</scope>
    <source>
        <strain evidence="5">OS217 / ATCC BAA-1090 / DSM 15013</strain>
    </source>
</reference>
<dbReference type="NCBIfam" id="NF008281">
    <property type="entry name" value="PRK11059.1"/>
    <property type="match status" value="1"/>
</dbReference>
<evidence type="ECO:0000313" key="5">
    <source>
        <dbReference type="Proteomes" id="UP000001982"/>
    </source>
</evidence>
<dbReference type="CDD" id="cd01948">
    <property type="entry name" value="EAL"/>
    <property type="match status" value="1"/>
</dbReference>
<feature type="domain" description="GGDEF" evidence="3">
    <location>
        <begin position="268"/>
        <end position="401"/>
    </location>
</feature>
<gene>
    <name evidence="4" type="ordered locus">Sden_3352</name>
</gene>
<evidence type="ECO:0000259" key="2">
    <source>
        <dbReference type="PROSITE" id="PS50883"/>
    </source>
</evidence>
<keyword evidence="1" id="KW-0812">Transmembrane</keyword>
<dbReference type="PROSITE" id="PS50887">
    <property type="entry name" value="GGDEF"/>
    <property type="match status" value="1"/>
</dbReference>
<keyword evidence="5" id="KW-1185">Reference proteome</keyword>
<dbReference type="eggNOG" id="COG2199">
    <property type="taxonomic scope" value="Bacteria"/>
</dbReference>
<dbReference type="SMART" id="SM00052">
    <property type="entry name" value="EAL"/>
    <property type="match status" value="1"/>
</dbReference>
<dbReference type="eggNOG" id="COG2200">
    <property type="taxonomic scope" value="Bacteria"/>
</dbReference>
<dbReference type="Pfam" id="PF00563">
    <property type="entry name" value="EAL"/>
    <property type="match status" value="1"/>
</dbReference>
<keyword evidence="1" id="KW-1133">Transmembrane helix</keyword>
<dbReference type="PANTHER" id="PTHR33121">
    <property type="entry name" value="CYCLIC DI-GMP PHOSPHODIESTERASE PDEF"/>
    <property type="match status" value="1"/>
</dbReference>
<dbReference type="EMBL" id="CP000302">
    <property type="protein sequence ID" value="ABE56628.1"/>
    <property type="molecule type" value="Genomic_DNA"/>
</dbReference>
<keyword evidence="1" id="KW-0472">Membrane</keyword>
<dbReference type="SUPFAM" id="SSF55073">
    <property type="entry name" value="Nucleotide cyclase"/>
    <property type="match status" value="1"/>
</dbReference>
<dbReference type="KEGG" id="sdn:Sden_3352"/>
<dbReference type="InterPro" id="IPR029787">
    <property type="entry name" value="Nucleotide_cyclase"/>
</dbReference>
<dbReference type="OrthoDB" id="5894408at2"/>
<dbReference type="SUPFAM" id="SSF141868">
    <property type="entry name" value="EAL domain-like"/>
    <property type="match status" value="1"/>
</dbReference>
<dbReference type="InterPro" id="IPR001633">
    <property type="entry name" value="EAL_dom"/>
</dbReference>
<dbReference type="Pfam" id="PF00990">
    <property type="entry name" value="GGDEF"/>
    <property type="match status" value="1"/>
</dbReference>
<dbReference type="Gene3D" id="3.20.20.450">
    <property type="entry name" value="EAL domain"/>
    <property type="match status" value="1"/>
</dbReference>
<dbReference type="SMART" id="SM00267">
    <property type="entry name" value="GGDEF"/>
    <property type="match status" value="1"/>
</dbReference>
<dbReference type="PROSITE" id="PS50883">
    <property type="entry name" value="EAL"/>
    <property type="match status" value="1"/>
</dbReference>
<dbReference type="InterPro" id="IPR043128">
    <property type="entry name" value="Rev_trsase/Diguanyl_cyclase"/>
</dbReference>
<dbReference type="HOGENOM" id="CLU_028330_0_0_6"/>
<dbReference type="RefSeq" id="WP_011497771.1">
    <property type="nucleotide sequence ID" value="NC_007954.1"/>
</dbReference>
<dbReference type="GO" id="GO:0071111">
    <property type="term" value="F:cyclic-guanylate-specific phosphodiesterase activity"/>
    <property type="evidence" value="ECO:0007669"/>
    <property type="project" value="InterPro"/>
</dbReference>
<dbReference type="Gene3D" id="3.30.70.270">
    <property type="match status" value="1"/>
</dbReference>